<feature type="domain" description="Methyltransferase type 12" evidence="1">
    <location>
        <begin position="71"/>
        <end position="166"/>
    </location>
</feature>
<dbReference type="PANTHER" id="PTHR45128:SF1">
    <property type="entry name" value="S-ADENOSYLMETHIONINE-DEPENDENT METHYLTRANSFERASE RV2258C"/>
    <property type="match status" value="1"/>
</dbReference>
<dbReference type="Gene3D" id="3.40.50.150">
    <property type="entry name" value="Vaccinia Virus protein VP39"/>
    <property type="match status" value="1"/>
</dbReference>
<dbReference type="CDD" id="cd02440">
    <property type="entry name" value="AdoMet_MTases"/>
    <property type="match status" value="1"/>
</dbReference>
<keyword evidence="2" id="KW-0489">Methyltransferase</keyword>
<dbReference type="Pfam" id="PF08242">
    <property type="entry name" value="Methyltransf_12"/>
    <property type="match status" value="1"/>
</dbReference>
<protein>
    <submittedName>
        <fullName evidence="2 3">Methyltransferase</fullName>
    </submittedName>
</protein>
<organism evidence="2 4">
    <name type="scientific">Rickettsia conorii subsp. raoultii</name>
    <dbReference type="NCBI Taxonomy" id="369822"/>
    <lineage>
        <taxon>Bacteria</taxon>
        <taxon>Pseudomonadati</taxon>
        <taxon>Pseudomonadota</taxon>
        <taxon>Alphaproteobacteria</taxon>
        <taxon>Rickettsiales</taxon>
        <taxon>Rickettsiaceae</taxon>
        <taxon>Rickettsieae</taxon>
        <taxon>Rickettsia</taxon>
        <taxon>spotted fever group</taxon>
    </lineage>
</organism>
<sequence>MSNLRKTKNTKISKDLAEVQEHYQDYPYPFRDPNQEKERLLTMCGEFLGELNHFLYQGKENFNNNFRCLIAGGGTGDSTIYLAEQLKDKNAEIIYLDFSKPSMEVAQKRAEVRGLKNIKWINDSILNIPNLKLGKFDYINCTGVLHHLANPDEGLKNLKDSLKPTGGMGLMVYAKYGRTGVYQIQDLMKMINKDTKSRVEEVMNGKLILDNLPATNWYKRGWELFSDYQNFGDVGVYDMFLHKQDRAYSVTELYEFVEKAGLNFVDYLDPVEKILLRPENYIKDFSLLQKVKKMDKVTREAISEILTGNIIKHSFYVSNQKDSVASLDDLDNIPYFHNIANFAKQIYEHLESNPSAVNNAINFTINNGILNNVNISMSIFRSTKYIFKYMVEEKSLREIFDAVRSELNQEISNEALLNEVKNVCISLLNTNVLLLKSKDCWSYVD</sequence>
<name>A0A9N7BSL9_RICCR</name>
<gene>
    <name evidence="3" type="ORF">NBT09_06755</name>
    <name evidence="2" type="ORF">UQ52_03765</name>
</gene>
<accession>A0A9N7BSL9</accession>
<dbReference type="EMBL" id="CP010969">
    <property type="protein sequence ID" value="AJQ51860.1"/>
    <property type="molecule type" value="Genomic_DNA"/>
</dbReference>
<keyword evidence="2" id="KW-0808">Transferase</keyword>
<dbReference type="InterPro" id="IPR013217">
    <property type="entry name" value="Methyltransf_12"/>
</dbReference>
<dbReference type="Proteomes" id="UP001056268">
    <property type="component" value="Chromosome"/>
</dbReference>
<dbReference type="Proteomes" id="UP000077462">
    <property type="component" value="Chromosome"/>
</dbReference>
<dbReference type="RefSeq" id="WP_064463780.1">
    <property type="nucleotide sequence ID" value="NZ_CP010969.1"/>
</dbReference>
<proteinExistence type="predicted"/>
<evidence type="ECO:0000313" key="3">
    <source>
        <dbReference type="EMBL" id="URW77674.1"/>
    </source>
</evidence>
<dbReference type="InterPro" id="IPR029063">
    <property type="entry name" value="SAM-dependent_MTases_sf"/>
</dbReference>
<dbReference type="AlphaFoldDB" id="A0A9N7BSL9"/>
<reference evidence="2 4" key="1">
    <citation type="journal article" date="2016" name="Genome Announc.">
        <title>Genome Sequence of the Tick-Borne Pathogen Rickettsia raoultii.</title>
        <authorList>
            <person name="El Karkouri K."/>
            <person name="Mediannikov O."/>
            <person name="Robert C."/>
            <person name="Raoult D."/>
            <person name="Fournier P.E."/>
        </authorList>
    </citation>
    <scope>NUCLEOTIDE SEQUENCE [LARGE SCALE GENOMIC DNA]</scope>
    <source>
        <strain evidence="2 4">Khabarovsk</strain>
    </source>
</reference>
<evidence type="ECO:0000313" key="4">
    <source>
        <dbReference type="Proteomes" id="UP000077462"/>
    </source>
</evidence>
<evidence type="ECO:0000313" key="2">
    <source>
        <dbReference type="EMBL" id="AJQ51860.1"/>
    </source>
</evidence>
<dbReference type="SUPFAM" id="SSF53335">
    <property type="entry name" value="S-adenosyl-L-methionine-dependent methyltransferases"/>
    <property type="match status" value="1"/>
</dbReference>
<evidence type="ECO:0000313" key="5">
    <source>
        <dbReference type="Proteomes" id="UP001056268"/>
    </source>
</evidence>
<dbReference type="EMBL" id="CP098324">
    <property type="protein sequence ID" value="URW77674.1"/>
    <property type="molecule type" value="Genomic_DNA"/>
</dbReference>
<dbReference type="InterPro" id="IPR053173">
    <property type="entry name" value="SAM-binding_MTase"/>
</dbReference>
<dbReference type="GO" id="GO:0008168">
    <property type="term" value="F:methyltransferase activity"/>
    <property type="evidence" value="ECO:0007669"/>
    <property type="project" value="UniProtKB-KW"/>
</dbReference>
<evidence type="ECO:0000259" key="1">
    <source>
        <dbReference type="Pfam" id="PF08242"/>
    </source>
</evidence>
<dbReference type="GO" id="GO:0032259">
    <property type="term" value="P:methylation"/>
    <property type="evidence" value="ECO:0007669"/>
    <property type="project" value="UniProtKB-KW"/>
</dbReference>
<keyword evidence="5" id="KW-1185">Reference proteome</keyword>
<dbReference type="PANTHER" id="PTHR45128">
    <property type="entry name" value="METHYLTRANSFERASE TYPE 11"/>
    <property type="match status" value="1"/>
</dbReference>
<reference evidence="3" key="2">
    <citation type="submission" date="2022-05" db="EMBL/GenBank/DDBJ databases">
        <title>Tracking Rickettsia raoultii infection dynamics in vivo by bioorthogonal metabolic labeling.</title>
        <authorList>
            <person name="Zhu D.-Y."/>
            <person name="Jia N."/>
            <person name="Li C."/>
            <person name="Zhang M.-Z."/>
            <person name="Liu H.-B."/>
            <person name="Cao W.-C."/>
        </authorList>
    </citation>
    <scope>NUCLEOTIDE SEQUENCE</scope>
    <source>
        <strain evidence="3">BIME</strain>
    </source>
</reference>